<evidence type="ECO:0000256" key="10">
    <source>
        <dbReference type="ARBA" id="ARBA00023136"/>
    </source>
</evidence>
<evidence type="ECO:0000256" key="2">
    <source>
        <dbReference type="ARBA" id="ARBA00004141"/>
    </source>
</evidence>
<keyword evidence="10 11" id="KW-0472">Membrane</keyword>
<dbReference type="InterPro" id="IPR003661">
    <property type="entry name" value="HisK_dim/P_dom"/>
</dbReference>
<keyword evidence="7 14" id="KW-0418">Kinase</keyword>
<evidence type="ECO:0000259" key="12">
    <source>
        <dbReference type="PROSITE" id="PS50109"/>
    </source>
</evidence>
<dbReference type="GO" id="GO:0005886">
    <property type="term" value="C:plasma membrane"/>
    <property type="evidence" value="ECO:0007669"/>
    <property type="project" value="TreeGrafter"/>
</dbReference>
<dbReference type="CDD" id="cd00082">
    <property type="entry name" value="HisKA"/>
    <property type="match status" value="1"/>
</dbReference>
<accession>A0AAJ5VUK3</accession>
<protein>
    <recommendedName>
        <fullName evidence="3">histidine kinase</fullName>
        <ecNumber evidence="3">2.7.13.3</ecNumber>
    </recommendedName>
</protein>
<feature type="domain" description="Histidine kinase" evidence="12">
    <location>
        <begin position="253"/>
        <end position="453"/>
    </location>
</feature>
<comment type="subcellular location">
    <subcellularLocation>
        <location evidence="2">Membrane</location>
        <topology evidence="2">Multi-pass membrane protein</topology>
    </subcellularLocation>
</comment>
<dbReference type="GO" id="GO:0000155">
    <property type="term" value="F:phosphorelay sensor kinase activity"/>
    <property type="evidence" value="ECO:0007669"/>
    <property type="project" value="InterPro"/>
</dbReference>
<feature type="domain" description="HAMP" evidence="13">
    <location>
        <begin position="192"/>
        <end position="245"/>
    </location>
</feature>
<evidence type="ECO:0000313" key="15">
    <source>
        <dbReference type="Proteomes" id="UP001217476"/>
    </source>
</evidence>
<dbReference type="InterPro" id="IPR036890">
    <property type="entry name" value="HATPase_C_sf"/>
</dbReference>
<dbReference type="EC" id="2.7.13.3" evidence="3"/>
<sequence>MKTTGPKSLSRLLTRRMLIVQLMTLTACSVLVLIPLFLLPMLVGVRNVRPPDPKIVPTIVESLDYQARAPLALVPTPALQRMGADYPDFWFLVQSTDGQSVSFGVMPAEAANLRPVLSHLISLNVMLESDETNSNLTVRTFELPGGPVKIAFAGGPTWGLGHLIPIISIAIMLAIFLFLALSSIIAIPRFIRRELIGLNAASDAAATIAAEQRGIRIPDSGLPTEVLRLVLAVNAALERLDDANQRRERFLADAAHELRTPVAVLMARIETTEPFEGQQKLLADVTRLSGLMNHLLDLQRLTLSELRLFPVDLVAIATNVVADLAPLAVAAGYEMELEVPDAPVMVEGDAASLERAFSNIARNAIDHGGNRGRIVLRVETDRRVIVSDDGPGIPIGERIRIFEPFHRVKPSREGAGLGLSLVEGIVRQHGAAISVGSSSSGGARFEIRFLQETGNVGAT</sequence>
<dbReference type="Pfam" id="PF02518">
    <property type="entry name" value="HATPase_c"/>
    <property type="match status" value="1"/>
</dbReference>
<feature type="transmembrane region" description="Helical" evidence="11">
    <location>
        <begin position="20"/>
        <end position="43"/>
    </location>
</feature>
<dbReference type="InterPro" id="IPR003594">
    <property type="entry name" value="HATPase_dom"/>
</dbReference>
<comment type="catalytic activity">
    <reaction evidence="1">
        <text>ATP + protein L-histidine = ADP + protein N-phospho-L-histidine.</text>
        <dbReference type="EC" id="2.7.13.3"/>
    </reaction>
</comment>
<keyword evidence="5" id="KW-0808">Transferase</keyword>
<dbReference type="InterPro" id="IPR005467">
    <property type="entry name" value="His_kinase_dom"/>
</dbReference>
<dbReference type="InterPro" id="IPR003660">
    <property type="entry name" value="HAMP_dom"/>
</dbReference>
<evidence type="ECO:0000256" key="4">
    <source>
        <dbReference type="ARBA" id="ARBA00022553"/>
    </source>
</evidence>
<evidence type="ECO:0000256" key="3">
    <source>
        <dbReference type="ARBA" id="ARBA00012438"/>
    </source>
</evidence>
<evidence type="ECO:0000256" key="1">
    <source>
        <dbReference type="ARBA" id="ARBA00000085"/>
    </source>
</evidence>
<dbReference type="InterPro" id="IPR004358">
    <property type="entry name" value="Sig_transdc_His_kin-like_C"/>
</dbReference>
<evidence type="ECO:0000256" key="9">
    <source>
        <dbReference type="ARBA" id="ARBA00023012"/>
    </source>
</evidence>
<dbReference type="Gene3D" id="1.10.287.130">
    <property type="match status" value="1"/>
</dbReference>
<dbReference type="Gene3D" id="3.30.565.10">
    <property type="entry name" value="Histidine kinase-like ATPase, C-terminal domain"/>
    <property type="match status" value="1"/>
</dbReference>
<keyword evidence="9" id="KW-0902">Two-component regulatory system</keyword>
<evidence type="ECO:0000256" key="11">
    <source>
        <dbReference type="SAM" id="Phobius"/>
    </source>
</evidence>
<feature type="transmembrane region" description="Helical" evidence="11">
    <location>
        <begin position="163"/>
        <end position="187"/>
    </location>
</feature>
<dbReference type="SUPFAM" id="SSF55874">
    <property type="entry name" value="ATPase domain of HSP90 chaperone/DNA topoisomerase II/histidine kinase"/>
    <property type="match status" value="1"/>
</dbReference>
<dbReference type="SMART" id="SM00388">
    <property type="entry name" value="HisKA"/>
    <property type="match status" value="1"/>
</dbReference>
<keyword evidence="4" id="KW-0597">Phosphoprotein</keyword>
<reference evidence="14" key="1">
    <citation type="submission" date="2023-03" db="EMBL/GenBank/DDBJ databases">
        <title>Andean soil-derived lignocellulolytic bacterial consortium as a source of novel taxa and putative plastic-active enzymes.</title>
        <authorList>
            <person name="Diaz-Garcia L."/>
            <person name="Chuvochina M."/>
            <person name="Feuerriegel G."/>
            <person name="Bunk B."/>
            <person name="Sproer C."/>
            <person name="Streit W.R."/>
            <person name="Rodriguez L.M."/>
            <person name="Overmann J."/>
            <person name="Jimenez D.J."/>
        </authorList>
    </citation>
    <scope>NUCLEOTIDE SEQUENCE</scope>
    <source>
        <strain evidence="14">MAG 4196</strain>
    </source>
</reference>
<dbReference type="PROSITE" id="PS50109">
    <property type="entry name" value="HIS_KIN"/>
    <property type="match status" value="1"/>
</dbReference>
<dbReference type="SMART" id="SM00387">
    <property type="entry name" value="HATPase_c"/>
    <property type="match status" value="1"/>
</dbReference>
<dbReference type="InterPro" id="IPR036097">
    <property type="entry name" value="HisK_dim/P_sf"/>
</dbReference>
<gene>
    <name evidence="14" type="ORF">P0Y65_15835</name>
</gene>
<evidence type="ECO:0000256" key="8">
    <source>
        <dbReference type="ARBA" id="ARBA00022989"/>
    </source>
</evidence>
<dbReference type="SUPFAM" id="SSF47384">
    <property type="entry name" value="Homodimeric domain of signal transducing histidine kinase"/>
    <property type="match status" value="1"/>
</dbReference>
<dbReference type="EMBL" id="CP119312">
    <property type="protein sequence ID" value="WEK03649.1"/>
    <property type="molecule type" value="Genomic_DNA"/>
</dbReference>
<proteinExistence type="predicted"/>
<dbReference type="PROSITE" id="PS51257">
    <property type="entry name" value="PROKAR_LIPOPROTEIN"/>
    <property type="match status" value="1"/>
</dbReference>
<dbReference type="PROSITE" id="PS50885">
    <property type="entry name" value="HAMP"/>
    <property type="match status" value="1"/>
</dbReference>
<evidence type="ECO:0000256" key="7">
    <source>
        <dbReference type="ARBA" id="ARBA00022777"/>
    </source>
</evidence>
<dbReference type="Proteomes" id="UP001217476">
    <property type="component" value="Chromosome"/>
</dbReference>
<dbReference type="AlphaFoldDB" id="A0AAJ5VUK3"/>
<organism evidence="14 15">
    <name type="scientific">Candidatus Devosia phytovorans</name>
    <dbReference type="NCBI Taxonomy" id="3121372"/>
    <lineage>
        <taxon>Bacteria</taxon>
        <taxon>Pseudomonadati</taxon>
        <taxon>Pseudomonadota</taxon>
        <taxon>Alphaproteobacteria</taxon>
        <taxon>Hyphomicrobiales</taxon>
        <taxon>Devosiaceae</taxon>
        <taxon>Devosia</taxon>
    </lineage>
</organism>
<evidence type="ECO:0000256" key="5">
    <source>
        <dbReference type="ARBA" id="ARBA00022679"/>
    </source>
</evidence>
<name>A0AAJ5VUK3_9HYPH</name>
<dbReference type="PANTHER" id="PTHR45436:SF15">
    <property type="entry name" value="SENSOR HISTIDINE KINASE CUSS"/>
    <property type="match status" value="1"/>
</dbReference>
<dbReference type="PANTHER" id="PTHR45436">
    <property type="entry name" value="SENSOR HISTIDINE KINASE YKOH"/>
    <property type="match status" value="1"/>
</dbReference>
<evidence type="ECO:0000256" key="6">
    <source>
        <dbReference type="ARBA" id="ARBA00022692"/>
    </source>
</evidence>
<dbReference type="CDD" id="cd00075">
    <property type="entry name" value="HATPase"/>
    <property type="match status" value="1"/>
</dbReference>
<evidence type="ECO:0000259" key="13">
    <source>
        <dbReference type="PROSITE" id="PS50885"/>
    </source>
</evidence>
<keyword evidence="6 11" id="KW-0812">Transmembrane</keyword>
<keyword evidence="8 11" id="KW-1133">Transmembrane helix</keyword>
<evidence type="ECO:0000313" key="14">
    <source>
        <dbReference type="EMBL" id="WEK03649.1"/>
    </source>
</evidence>
<dbReference type="InterPro" id="IPR050428">
    <property type="entry name" value="TCS_sensor_his_kinase"/>
</dbReference>
<dbReference type="PRINTS" id="PR00344">
    <property type="entry name" value="BCTRLSENSOR"/>
</dbReference>
<dbReference type="Pfam" id="PF00512">
    <property type="entry name" value="HisKA"/>
    <property type="match status" value="1"/>
</dbReference>